<feature type="transmembrane region" description="Helical" evidence="2">
    <location>
        <begin position="909"/>
        <end position="942"/>
    </location>
</feature>
<evidence type="ECO:0000256" key="2">
    <source>
        <dbReference type="SAM" id="Phobius"/>
    </source>
</evidence>
<feature type="region of interest" description="Disordered" evidence="1">
    <location>
        <begin position="281"/>
        <end position="307"/>
    </location>
</feature>
<dbReference type="AlphaFoldDB" id="A0A8H6HJ73"/>
<evidence type="ECO:0000256" key="1">
    <source>
        <dbReference type="SAM" id="MobiDB-lite"/>
    </source>
</evidence>
<dbReference type="InterPro" id="IPR040521">
    <property type="entry name" value="KDZ"/>
</dbReference>
<keyword evidence="2" id="KW-1133">Transmembrane helix</keyword>
<dbReference type="OrthoDB" id="3237105at2759"/>
<sequence>MASIRQPTPPRVRRDYRQAQWLRWTKDVIPQLVPIFLSVLRQSEDLRMIPRDPSPCNCPGTTRKLRITLVSLQGISTTSVCSCAPAELLLRIGYLPSAPLRPSYAFDVEMLDLVRELHLRSPPNKTAWSSTIEAFLSARGYIINGQDVIRRKFTTALRWFTYLRIETDLVIKRAAKNPVRREVAFVEEPEEDLEGEWEDDDQADDMLAYLRECCACCFGGDLTGEEDFDPHKDAPVVVVCLDANFTQKRRNPVRGKSNDAPLTHPRSASLSVAELRAAERYVEDARPSRPTAAPKKSSSAPDKVEDGMKVPKSVLDGCLDSFTAADEKRTKASTKYFADTGLMALLCRHDRVLWIANMKTAGERQYYAIALILKLFKYLPKTTTVGILYDIGCQLERSCKKWPLIPELLPRIAWGVSRAGFGLSDGEGCERFWSAIEFLIPTLRVSGYHQRIFTLDVQVSFLRKQSLALLGHWIKRKFLKCREKRLAAIEVLGDLTYSDELLEEEWGHQVSSQTRPLAQATGGLAKKAVKAILTLTEFSSSLAKEIRAIDKKAARTQSGDTLEDLLDARTHLESRKEAIDSQISAKRKALGVGDQKNLAALAKDKYLELRMKTLAVKERLRAKLQSRKFELKRVDRAYSHASANESQLQTHVKRQVGRHSGSITTTLKKYNDLCGEIEVMLRQGKAPPGTIAPQRIPPENLYSLDVDSVIWDDSGLHETDEVTVPGWMGNDEIRRGIVAWLEVQRCNEELTRLRRECLNLQVFALREWEGLAAAYEFCDNDDIKYQLLTMQKNLSSLIATWRENIRIVSRDAWLKSWGPENETTPPTGPPLAAHPPERTPEGSDSEGTSLDEGGSELEADDRVLQALESMNLLGEEGEDEEEGEEEEVWEGGEVQEREMIRTWVAGTTAVLVLVLVLGLGLVTPGLTLVLAIVALGLAPLPLSHSDSRSRSRSRVPILAPAFAALAPTMPADALGPNCLTRRPMPTIQLVIVTLGRATTDWT</sequence>
<dbReference type="InterPro" id="IPR041320">
    <property type="entry name" value="CxC1"/>
</dbReference>
<dbReference type="PANTHER" id="PTHR33096:SF1">
    <property type="entry name" value="CXC1-LIKE CYSTEINE CLUSTER ASSOCIATED WITH KDZ TRANSPOSASES DOMAIN-CONTAINING PROTEIN"/>
    <property type="match status" value="1"/>
</dbReference>
<proteinExistence type="predicted"/>
<protein>
    <recommendedName>
        <fullName evidence="3">CxC1-like cysteine cluster associated with KDZ transposases domain-containing protein</fullName>
    </recommendedName>
</protein>
<keyword evidence="5" id="KW-1185">Reference proteome</keyword>
<evidence type="ECO:0000313" key="5">
    <source>
        <dbReference type="Proteomes" id="UP000521943"/>
    </source>
</evidence>
<keyword evidence="2" id="KW-0812">Transmembrane</keyword>
<keyword evidence="2" id="KW-0472">Membrane</keyword>
<comment type="caution">
    <text evidence="4">The sequence shown here is derived from an EMBL/GenBank/DDBJ whole genome shotgun (WGS) entry which is preliminary data.</text>
</comment>
<evidence type="ECO:0000313" key="4">
    <source>
        <dbReference type="EMBL" id="KAF6748003.1"/>
    </source>
</evidence>
<dbReference type="Proteomes" id="UP000521943">
    <property type="component" value="Unassembled WGS sequence"/>
</dbReference>
<feature type="domain" description="CxC1-like cysteine cluster associated with KDZ transposases" evidence="3">
    <location>
        <begin position="54"/>
        <end position="139"/>
    </location>
</feature>
<feature type="region of interest" description="Disordered" evidence="1">
    <location>
        <begin position="816"/>
        <end position="855"/>
    </location>
</feature>
<dbReference type="EMBL" id="JACGCI010000075">
    <property type="protein sequence ID" value="KAF6748003.1"/>
    <property type="molecule type" value="Genomic_DNA"/>
</dbReference>
<gene>
    <name evidence="4" type="ORF">DFP72DRAFT_1146786</name>
</gene>
<reference evidence="4 5" key="1">
    <citation type="submission" date="2020-07" db="EMBL/GenBank/DDBJ databases">
        <title>Comparative genomics of pyrophilous fungi reveals a link between fire events and developmental genes.</title>
        <authorList>
            <consortium name="DOE Joint Genome Institute"/>
            <person name="Steindorff A.S."/>
            <person name="Carver A."/>
            <person name="Calhoun S."/>
            <person name="Stillman K."/>
            <person name="Liu H."/>
            <person name="Lipzen A."/>
            <person name="Pangilinan J."/>
            <person name="Labutti K."/>
            <person name="Bruns T.D."/>
            <person name="Grigoriev I.V."/>
        </authorList>
    </citation>
    <scope>NUCLEOTIDE SEQUENCE [LARGE SCALE GENOMIC DNA]</scope>
    <source>
        <strain evidence="4 5">CBS 144469</strain>
    </source>
</reference>
<name>A0A8H6HJ73_9AGAR</name>
<accession>A0A8H6HJ73</accession>
<organism evidence="4 5">
    <name type="scientific">Ephemerocybe angulata</name>
    <dbReference type="NCBI Taxonomy" id="980116"/>
    <lineage>
        <taxon>Eukaryota</taxon>
        <taxon>Fungi</taxon>
        <taxon>Dikarya</taxon>
        <taxon>Basidiomycota</taxon>
        <taxon>Agaricomycotina</taxon>
        <taxon>Agaricomycetes</taxon>
        <taxon>Agaricomycetidae</taxon>
        <taxon>Agaricales</taxon>
        <taxon>Agaricineae</taxon>
        <taxon>Psathyrellaceae</taxon>
        <taxon>Ephemerocybe</taxon>
    </lineage>
</organism>
<evidence type="ECO:0000259" key="3">
    <source>
        <dbReference type="Pfam" id="PF18802"/>
    </source>
</evidence>
<dbReference type="Pfam" id="PF18802">
    <property type="entry name" value="CxC1"/>
    <property type="match status" value="1"/>
</dbReference>
<dbReference type="Pfam" id="PF18758">
    <property type="entry name" value="KDZ"/>
    <property type="match status" value="2"/>
</dbReference>
<feature type="region of interest" description="Disordered" evidence="1">
    <location>
        <begin position="250"/>
        <end position="269"/>
    </location>
</feature>
<dbReference type="PANTHER" id="PTHR33096">
    <property type="entry name" value="CXC2 DOMAIN-CONTAINING PROTEIN"/>
    <property type="match status" value="1"/>
</dbReference>